<dbReference type="EMBL" id="RCHT01000009">
    <property type="protein sequence ID" value="RLL11384.1"/>
    <property type="molecule type" value="Genomic_DNA"/>
</dbReference>
<accession>A0A498CP33</accession>
<name>A0A498CP33_9FIRM</name>
<keyword evidence="2" id="KW-1185">Reference proteome</keyword>
<dbReference type="AlphaFoldDB" id="A0A498CP33"/>
<protein>
    <submittedName>
        <fullName evidence="1">DUF2877 domain-containing protein</fullName>
    </submittedName>
</protein>
<dbReference type="Pfam" id="PF11392">
    <property type="entry name" value="AllH"/>
    <property type="match status" value="1"/>
</dbReference>
<evidence type="ECO:0000313" key="2">
    <source>
        <dbReference type="Proteomes" id="UP000276301"/>
    </source>
</evidence>
<organism evidence="1 2">
    <name type="scientific">Anaerotruncus massiliensis</name>
    <name type="common">ex Liu et al. 2021</name>
    <dbReference type="NCBI Taxonomy" id="2321404"/>
    <lineage>
        <taxon>Bacteria</taxon>
        <taxon>Bacillati</taxon>
        <taxon>Bacillota</taxon>
        <taxon>Clostridia</taxon>
        <taxon>Eubacteriales</taxon>
        <taxon>Oscillospiraceae</taxon>
        <taxon>Anaerotruncus</taxon>
    </lineage>
</organism>
<dbReference type="RefSeq" id="WP_121586757.1">
    <property type="nucleotide sequence ID" value="NZ_RCHT01000009.1"/>
</dbReference>
<reference evidence="1 2" key="1">
    <citation type="submission" date="2018-10" db="EMBL/GenBank/DDBJ databases">
        <title>Anaerotruncus faecis sp. nov., isolated from human feces.</title>
        <authorList>
            <person name="Wang Y.-J."/>
        </authorList>
    </citation>
    <scope>NUCLEOTIDE SEQUENCE [LARGE SCALE GENOMIC DNA]</scope>
    <source>
        <strain evidence="1 2">22A2-44</strain>
    </source>
</reference>
<comment type="caution">
    <text evidence="1">The sequence shown here is derived from an EMBL/GenBank/DDBJ whole genome shotgun (WGS) entry which is preliminary data.</text>
</comment>
<evidence type="ECO:0000313" key="1">
    <source>
        <dbReference type="EMBL" id="RLL11384.1"/>
    </source>
</evidence>
<dbReference type="Proteomes" id="UP000276301">
    <property type="component" value="Unassembled WGS sequence"/>
</dbReference>
<gene>
    <name evidence="1" type="ORF">D4A47_07115</name>
</gene>
<sequence>MCRETDEGAVPALEICNSLRRSIPAGGCPATVHSVFDRAVNLVTPLGLVTLLPKCRPLYPFSVRIDIDIPFPALGLRPDMSAMLLPGEAAAGELRVDMADAAATDLSVLDRKELIVPHDLSDRLERLAGVIGEEGKPEGMAPLVFHLEEGSSADYAERFPHNHYTAFLLPRVRRLFDALHTGQIVEISAAAGAMAGCGPGLTPSSDDFLCGMMAAMLARGGARGRVLRTMDITQRMGYAARVKTNVISGSFLVRSSQGLLSADVLDTVGQLFSNGPTQSLESAASRVISFGETSGTDILSGIYFGAKI</sequence>
<proteinExistence type="predicted"/>
<dbReference type="InterPro" id="IPR021530">
    <property type="entry name" value="AllH-like"/>
</dbReference>